<evidence type="ECO:0000259" key="1">
    <source>
        <dbReference type="Pfam" id="PF17667"/>
    </source>
</evidence>
<dbReference type="InterPro" id="IPR040976">
    <property type="entry name" value="Pkinase_fungal"/>
</dbReference>
<proteinExistence type="predicted"/>
<accession>A0AAD4QLL1</accession>
<comment type="caution">
    <text evidence="2">The sequence shown here is derived from an EMBL/GenBank/DDBJ whole genome shotgun (WGS) entry which is preliminary data.</text>
</comment>
<organism evidence="2 3">
    <name type="scientific">Multifurca ochricompacta</name>
    <dbReference type="NCBI Taxonomy" id="376703"/>
    <lineage>
        <taxon>Eukaryota</taxon>
        <taxon>Fungi</taxon>
        <taxon>Dikarya</taxon>
        <taxon>Basidiomycota</taxon>
        <taxon>Agaricomycotina</taxon>
        <taxon>Agaricomycetes</taxon>
        <taxon>Russulales</taxon>
        <taxon>Russulaceae</taxon>
        <taxon>Multifurca</taxon>
    </lineage>
</organism>
<protein>
    <recommendedName>
        <fullName evidence="1">Fungal-type protein kinase domain-containing protein</fullName>
    </recommendedName>
</protein>
<keyword evidence="3" id="KW-1185">Reference proteome</keyword>
<dbReference type="Pfam" id="PF17667">
    <property type="entry name" value="Pkinase_fungal"/>
    <property type="match status" value="1"/>
</dbReference>
<reference evidence="2" key="1">
    <citation type="journal article" date="2022" name="New Phytol.">
        <title>Evolutionary transition to the ectomycorrhizal habit in the genomes of a hyperdiverse lineage of mushroom-forming fungi.</title>
        <authorList>
            <person name="Looney B."/>
            <person name="Miyauchi S."/>
            <person name="Morin E."/>
            <person name="Drula E."/>
            <person name="Courty P.E."/>
            <person name="Kohler A."/>
            <person name="Kuo A."/>
            <person name="LaButti K."/>
            <person name="Pangilinan J."/>
            <person name="Lipzen A."/>
            <person name="Riley R."/>
            <person name="Andreopoulos W."/>
            <person name="He G."/>
            <person name="Johnson J."/>
            <person name="Nolan M."/>
            <person name="Tritt A."/>
            <person name="Barry K.W."/>
            <person name="Grigoriev I.V."/>
            <person name="Nagy L.G."/>
            <person name="Hibbett D."/>
            <person name="Henrissat B."/>
            <person name="Matheny P.B."/>
            <person name="Labbe J."/>
            <person name="Martin F.M."/>
        </authorList>
    </citation>
    <scope>NUCLEOTIDE SEQUENCE</scope>
    <source>
        <strain evidence="2">BPL690</strain>
    </source>
</reference>
<sequence>MTLDTCERFVGPVPVSEFLTEFVSGAQERRPTNQISFPHSSISQHEDEFIQAIEASGICPKLKSINTTSHRDKSRRSKPNISIYSECTGNLQSLNWKLVDLWIVNKSENEDIFSFLGEMKRKKGEDTDKEENAKEDEVEDELESRMDTIYRICRQLIGYALEHHQSQFRVFSFSIFLFGQKGRLLRWDHSGVIYTEPFDWLTEPDTLLEFIWRFNFLSDIERGYDTTVAPVTDNEAEVAIPKLKRYPGLENTRRQIFGNYMFTTIEVPMEISEIILHHAQYGIQKVYLVALQSDISRTTSQVQTWYTSKIFGGLTFLELKRKVIYITSCTTHSTQHPKIGCSW</sequence>
<feature type="domain" description="Fungal-type protein kinase" evidence="1">
    <location>
        <begin position="125"/>
        <end position="240"/>
    </location>
</feature>
<gene>
    <name evidence="2" type="ORF">B0F90DRAFT_1018720</name>
</gene>
<name>A0AAD4QLL1_9AGAM</name>
<evidence type="ECO:0000313" key="2">
    <source>
        <dbReference type="EMBL" id="KAI0296767.1"/>
    </source>
</evidence>
<dbReference type="AlphaFoldDB" id="A0AAD4QLL1"/>
<evidence type="ECO:0000313" key="3">
    <source>
        <dbReference type="Proteomes" id="UP001203297"/>
    </source>
</evidence>
<dbReference type="EMBL" id="WTXG01000046">
    <property type="protein sequence ID" value="KAI0296767.1"/>
    <property type="molecule type" value="Genomic_DNA"/>
</dbReference>
<dbReference type="Proteomes" id="UP001203297">
    <property type="component" value="Unassembled WGS sequence"/>
</dbReference>